<evidence type="ECO:0008006" key="3">
    <source>
        <dbReference type="Google" id="ProtNLM"/>
    </source>
</evidence>
<evidence type="ECO:0000313" key="1">
    <source>
        <dbReference type="EMBL" id="TFK21689.1"/>
    </source>
</evidence>
<dbReference type="AlphaFoldDB" id="A0A5C3KML1"/>
<evidence type="ECO:0000313" key="2">
    <source>
        <dbReference type="Proteomes" id="UP000307440"/>
    </source>
</evidence>
<keyword evidence="2" id="KW-1185">Reference proteome</keyword>
<dbReference type="PROSITE" id="PS00018">
    <property type="entry name" value="EF_HAND_1"/>
    <property type="match status" value="1"/>
</dbReference>
<sequence length="454" mass="49986">MNSTTSTFVPIPQELIELIIGYVSHPPTLRACALTGPQFLHASQRGLFAEVVLSPPKSKHSSNTTPAQRFLNTIISSPHLTSFVRALVIECEDSVLEQPWLYSDTALQHILPILSKLAKISVNGKIHPEHERAPTKANLSWSSLSATLRSALTSIMRTGTVIDLELGGFSRIPVSYVIQSCSQLKKLSLLPLYVVDDVDKDDTVSEDELAAEPPMINDNNSDDSIMCESTAQLEDITIKQSGIALRRTTDWLLRPGSGPNINRLQKINFTVSDNEDHLCVAKIVDACAGTLKHLELTPGPEVGSVRHLLRKVAPPEDLSSSAFGLSNLGELHSLKINTEIRMYKLNNNRYSDPLPWIVSLLSSLPDKNLLSTLELSIGMHVNQQTLESVVWTKLVKLLSQEQFTGLQRFVLNLSLVPAKEGGESQAVPRWVPEVLKKNVHLATLLNKGLLTLDC</sequence>
<dbReference type="InterPro" id="IPR018247">
    <property type="entry name" value="EF_Hand_1_Ca_BS"/>
</dbReference>
<protein>
    <recommendedName>
        <fullName evidence="3">F-box domain-containing protein</fullName>
    </recommendedName>
</protein>
<organism evidence="1 2">
    <name type="scientific">Coprinopsis marcescibilis</name>
    <name type="common">Agaric fungus</name>
    <name type="synonym">Psathyrella marcescibilis</name>
    <dbReference type="NCBI Taxonomy" id="230819"/>
    <lineage>
        <taxon>Eukaryota</taxon>
        <taxon>Fungi</taxon>
        <taxon>Dikarya</taxon>
        <taxon>Basidiomycota</taxon>
        <taxon>Agaricomycotina</taxon>
        <taxon>Agaricomycetes</taxon>
        <taxon>Agaricomycetidae</taxon>
        <taxon>Agaricales</taxon>
        <taxon>Agaricineae</taxon>
        <taxon>Psathyrellaceae</taxon>
        <taxon>Coprinopsis</taxon>
    </lineage>
</organism>
<dbReference type="OrthoDB" id="2788229at2759"/>
<reference evidence="1 2" key="1">
    <citation type="journal article" date="2019" name="Nat. Ecol. Evol.">
        <title>Megaphylogeny resolves global patterns of mushroom evolution.</title>
        <authorList>
            <person name="Varga T."/>
            <person name="Krizsan K."/>
            <person name="Foldi C."/>
            <person name="Dima B."/>
            <person name="Sanchez-Garcia M."/>
            <person name="Sanchez-Ramirez S."/>
            <person name="Szollosi G.J."/>
            <person name="Szarkandi J.G."/>
            <person name="Papp V."/>
            <person name="Albert L."/>
            <person name="Andreopoulos W."/>
            <person name="Angelini C."/>
            <person name="Antonin V."/>
            <person name="Barry K.W."/>
            <person name="Bougher N.L."/>
            <person name="Buchanan P."/>
            <person name="Buyck B."/>
            <person name="Bense V."/>
            <person name="Catcheside P."/>
            <person name="Chovatia M."/>
            <person name="Cooper J."/>
            <person name="Damon W."/>
            <person name="Desjardin D."/>
            <person name="Finy P."/>
            <person name="Geml J."/>
            <person name="Haridas S."/>
            <person name="Hughes K."/>
            <person name="Justo A."/>
            <person name="Karasinski D."/>
            <person name="Kautmanova I."/>
            <person name="Kiss B."/>
            <person name="Kocsube S."/>
            <person name="Kotiranta H."/>
            <person name="LaButti K.M."/>
            <person name="Lechner B.E."/>
            <person name="Liimatainen K."/>
            <person name="Lipzen A."/>
            <person name="Lukacs Z."/>
            <person name="Mihaltcheva S."/>
            <person name="Morgado L.N."/>
            <person name="Niskanen T."/>
            <person name="Noordeloos M.E."/>
            <person name="Ohm R.A."/>
            <person name="Ortiz-Santana B."/>
            <person name="Ovrebo C."/>
            <person name="Racz N."/>
            <person name="Riley R."/>
            <person name="Savchenko A."/>
            <person name="Shiryaev A."/>
            <person name="Soop K."/>
            <person name="Spirin V."/>
            <person name="Szebenyi C."/>
            <person name="Tomsovsky M."/>
            <person name="Tulloss R.E."/>
            <person name="Uehling J."/>
            <person name="Grigoriev I.V."/>
            <person name="Vagvolgyi C."/>
            <person name="Papp T."/>
            <person name="Martin F.M."/>
            <person name="Miettinen O."/>
            <person name="Hibbett D.S."/>
            <person name="Nagy L.G."/>
        </authorList>
    </citation>
    <scope>NUCLEOTIDE SEQUENCE [LARGE SCALE GENOMIC DNA]</scope>
    <source>
        <strain evidence="1 2">CBS 121175</strain>
    </source>
</reference>
<accession>A0A5C3KML1</accession>
<name>A0A5C3KML1_COPMA</name>
<dbReference type="EMBL" id="ML210260">
    <property type="protein sequence ID" value="TFK21689.1"/>
    <property type="molecule type" value="Genomic_DNA"/>
</dbReference>
<gene>
    <name evidence="1" type="ORF">FA15DRAFT_672316</name>
</gene>
<dbReference type="Proteomes" id="UP000307440">
    <property type="component" value="Unassembled WGS sequence"/>
</dbReference>
<proteinExistence type="predicted"/>